<dbReference type="Proteomes" id="UP000704762">
    <property type="component" value="Unassembled WGS sequence"/>
</dbReference>
<reference evidence="6 7" key="1">
    <citation type="submission" date="2021-01" db="EMBL/GenBank/DDBJ databases">
        <title>Sequencing the genomes of 1000 actinobacteria strains.</title>
        <authorList>
            <person name="Klenk H.-P."/>
        </authorList>
    </citation>
    <scope>NUCLEOTIDE SEQUENCE [LARGE SCALE GENOMIC DNA]</scope>
    <source>
        <strain evidence="6 7">DSM 18662</strain>
    </source>
</reference>
<comment type="similarity">
    <text evidence="1">Belongs to the ABC transporter superfamily.</text>
</comment>
<keyword evidence="3" id="KW-0547">Nucleotide-binding</keyword>
<evidence type="ECO:0000313" key="7">
    <source>
        <dbReference type="Proteomes" id="UP000704762"/>
    </source>
</evidence>
<feature type="domain" description="ABC transporter" evidence="5">
    <location>
        <begin position="25"/>
        <end position="251"/>
    </location>
</feature>
<evidence type="ECO:0000313" key="6">
    <source>
        <dbReference type="EMBL" id="MBM7799329.1"/>
    </source>
</evidence>
<dbReference type="PANTHER" id="PTHR43335">
    <property type="entry name" value="ABC TRANSPORTER, ATP-BINDING PROTEIN"/>
    <property type="match status" value="1"/>
</dbReference>
<dbReference type="InterPro" id="IPR003593">
    <property type="entry name" value="AAA+_ATPase"/>
</dbReference>
<evidence type="ECO:0000256" key="3">
    <source>
        <dbReference type="ARBA" id="ARBA00022741"/>
    </source>
</evidence>
<dbReference type="InterPro" id="IPR003439">
    <property type="entry name" value="ABC_transporter-like_ATP-bd"/>
</dbReference>
<dbReference type="EMBL" id="JAFBCF010000001">
    <property type="protein sequence ID" value="MBM7799329.1"/>
    <property type="molecule type" value="Genomic_DNA"/>
</dbReference>
<keyword evidence="4 6" id="KW-0067">ATP-binding</keyword>
<keyword evidence="2" id="KW-0813">Transport</keyword>
<evidence type="ECO:0000259" key="5">
    <source>
        <dbReference type="PROSITE" id="PS50893"/>
    </source>
</evidence>
<dbReference type="PANTHER" id="PTHR43335:SF11">
    <property type="entry name" value="ABC TRANSPORTER RELATED"/>
    <property type="match status" value="1"/>
</dbReference>
<evidence type="ECO:0000256" key="1">
    <source>
        <dbReference type="ARBA" id="ARBA00005417"/>
    </source>
</evidence>
<name>A0ABS2RJZ7_9ACTN</name>
<gene>
    <name evidence="6" type="ORF">JOE57_002250</name>
</gene>
<dbReference type="InterPro" id="IPR027417">
    <property type="entry name" value="P-loop_NTPase"/>
</dbReference>
<dbReference type="GO" id="GO:0005524">
    <property type="term" value="F:ATP binding"/>
    <property type="evidence" value="ECO:0007669"/>
    <property type="project" value="UniProtKB-KW"/>
</dbReference>
<comment type="caution">
    <text evidence="6">The sequence shown here is derived from an EMBL/GenBank/DDBJ whole genome shotgun (WGS) entry which is preliminary data.</text>
</comment>
<organism evidence="6 7">
    <name type="scientific">Microlunatus panaciterrae</name>
    <dbReference type="NCBI Taxonomy" id="400768"/>
    <lineage>
        <taxon>Bacteria</taxon>
        <taxon>Bacillati</taxon>
        <taxon>Actinomycetota</taxon>
        <taxon>Actinomycetes</taxon>
        <taxon>Propionibacteriales</taxon>
        <taxon>Propionibacteriaceae</taxon>
        <taxon>Microlunatus</taxon>
    </lineage>
</organism>
<proteinExistence type="inferred from homology"/>
<dbReference type="SUPFAM" id="SSF52540">
    <property type="entry name" value="P-loop containing nucleoside triphosphate hydrolases"/>
    <property type="match status" value="1"/>
</dbReference>
<dbReference type="Gene3D" id="3.40.50.300">
    <property type="entry name" value="P-loop containing nucleotide triphosphate hydrolases"/>
    <property type="match status" value="1"/>
</dbReference>
<dbReference type="PROSITE" id="PS50893">
    <property type="entry name" value="ABC_TRANSPORTER_2"/>
    <property type="match status" value="1"/>
</dbReference>
<evidence type="ECO:0000256" key="4">
    <source>
        <dbReference type="ARBA" id="ARBA00022840"/>
    </source>
</evidence>
<keyword evidence="7" id="KW-1185">Reference proteome</keyword>
<sequence>MTAGSTGQNAHPFGGGRSAVADAGLRVTGLTKAYRGVAALEDVELEVRPGRMHGLVGPNGAGKSTLLAALLGLLDPDSGSMEFDGMALGALRSRVPGGIAGAVEEARFYPYLDAEANLEVLARLDDAGGMSPTDALGRVGLQSRASTKVAAFSMGMRARLGVAACLMRSPALLVLDEPTGGLDPGVAADLLALLRELADGDVSVLLSSHDLEAVAGACDDVTILVRGRVVMSTPTQALAGLAPPEVVLRTSDDDAALAVAVSLAGVEVRWQEDRLVVRGGQAALDELVLSLAAAGIAIRRLEPRETPLRALFDRLDRAPK</sequence>
<accession>A0ABS2RJZ7</accession>
<dbReference type="Pfam" id="PF00005">
    <property type="entry name" value="ABC_tran"/>
    <property type="match status" value="1"/>
</dbReference>
<dbReference type="SMART" id="SM00382">
    <property type="entry name" value="AAA"/>
    <property type="match status" value="1"/>
</dbReference>
<dbReference type="RefSeq" id="WP_204918010.1">
    <property type="nucleotide sequence ID" value="NZ_BAAAQP010000001.1"/>
</dbReference>
<evidence type="ECO:0000256" key="2">
    <source>
        <dbReference type="ARBA" id="ARBA00022448"/>
    </source>
</evidence>
<protein>
    <submittedName>
        <fullName evidence="6">ABC-2 type transport system ATP-binding protein</fullName>
    </submittedName>
</protein>